<dbReference type="Pfam" id="PF10935">
    <property type="entry name" value="DUF2637"/>
    <property type="match status" value="1"/>
</dbReference>
<feature type="transmembrane region" description="Helical" evidence="2">
    <location>
        <begin position="145"/>
        <end position="168"/>
    </location>
</feature>
<gene>
    <name evidence="3" type="ORF">ACFW88_04020</name>
</gene>
<dbReference type="Proteomes" id="UP001599756">
    <property type="component" value="Unassembled WGS sequence"/>
</dbReference>
<dbReference type="RefSeq" id="WP_381798270.1">
    <property type="nucleotide sequence ID" value="NZ_JBHYTS010000004.1"/>
</dbReference>
<feature type="transmembrane region" description="Helical" evidence="2">
    <location>
        <begin position="188"/>
        <end position="208"/>
    </location>
</feature>
<reference evidence="3 4" key="1">
    <citation type="submission" date="2024-09" db="EMBL/GenBank/DDBJ databases">
        <title>The Natural Products Discovery Center: Release of the First 8490 Sequenced Strains for Exploring Actinobacteria Biosynthetic Diversity.</title>
        <authorList>
            <person name="Kalkreuter E."/>
            <person name="Kautsar S.A."/>
            <person name="Yang D."/>
            <person name="Bader C.D."/>
            <person name="Teijaro C.N."/>
            <person name="Fluegel L."/>
            <person name="Davis C.M."/>
            <person name="Simpson J.R."/>
            <person name="Lauterbach L."/>
            <person name="Steele A.D."/>
            <person name="Gui C."/>
            <person name="Meng S."/>
            <person name="Li G."/>
            <person name="Viehrig K."/>
            <person name="Ye F."/>
            <person name="Su P."/>
            <person name="Kiefer A.F."/>
            <person name="Nichols A."/>
            <person name="Cepeda A.J."/>
            <person name="Yan W."/>
            <person name="Fan B."/>
            <person name="Jiang Y."/>
            <person name="Adhikari A."/>
            <person name="Zheng C.-J."/>
            <person name="Schuster L."/>
            <person name="Cowan T.M."/>
            <person name="Smanski M.J."/>
            <person name="Chevrette M.G."/>
            <person name="De Carvalho L.P.S."/>
            <person name="Shen B."/>
        </authorList>
    </citation>
    <scope>NUCLEOTIDE SEQUENCE [LARGE SCALE GENOMIC DNA]</scope>
    <source>
        <strain evidence="3 4">NPDC059500</strain>
    </source>
</reference>
<name>A0ABW6H086_9ACTN</name>
<evidence type="ECO:0000256" key="2">
    <source>
        <dbReference type="SAM" id="Phobius"/>
    </source>
</evidence>
<keyword evidence="4" id="KW-1185">Reference proteome</keyword>
<feature type="compositionally biased region" description="Low complexity" evidence="1">
    <location>
        <begin position="292"/>
        <end position="329"/>
    </location>
</feature>
<proteinExistence type="predicted"/>
<feature type="compositionally biased region" description="Basic and acidic residues" evidence="1">
    <location>
        <begin position="9"/>
        <end position="18"/>
    </location>
</feature>
<evidence type="ECO:0000313" key="3">
    <source>
        <dbReference type="EMBL" id="MFE1749705.1"/>
    </source>
</evidence>
<keyword evidence="2" id="KW-0472">Membrane</keyword>
<feature type="region of interest" description="Disordered" evidence="1">
    <location>
        <begin position="86"/>
        <end position="109"/>
    </location>
</feature>
<organism evidence="3 4">
    <name type="scientific">Streptomyces anandii</name>
    <dbReference type="NCBI Taxonomy" id="285454"/>
    <lineage>
        <taxon>Bacteria</taxon>
        <taxon>Bacillati</taxon>
        <taxon>Actinomycetota</taxon>
        <taxon>Actinomycetes</taxon>
        <taxon>Kitasatosporales</taxon>
        <taxon>Streptomycetaceae</taxon>
        <taxon>Streptomyces</taxon>
    </lineage>
</organism>
<sequence>MTNHVTDYMSDHAGDRPLGHQAAGTGRHRAPERFFSTPLVPPDSGWDPAEELAFMLQDAMQEANSPKIPGAREEHPSAGNEYAYAREEKPVPRDETPVTEPAPGSPLDNLREITAELPPLRRLKGEAPRGHRKVRRRGNLKSIRTVSQVIAALAAVIASAVSFFGGMVSYDPLRIVAIARMEAGVASWWPLLVYGPWLVASLSVLRAALHQRRAVHSWCVVLFFSSVAMLLCVLQAPRTIVDISAAALPGLASLACFQQLVRQITLTRPPRRAVPRHRLPRATPPEPQASDSPATTSKPGSPSPAPSKTSTTTPRTPGTPTRRSPSQGR</sequence>
<protein>
    <submittedName>
        <fullName evidence="3">DUF2637 domain-containing protein</fullName>
    </submittedName>
</protein>
<dbReference type="InterPro" id="IPR021235">
    <property type="entry name" value="DUF2637"/>
</dbReference>
<evidence type="ECO:0000256" key="1">
    <source>
        <dbReference type="SAM" id="MobiDB-lite"/>
    </source>
</evidence>
<keyword evidence="2" id="KW-1133">Transmembrane helix</keyword>
<dbReference type="EMBL" id="JBHYTS010000004">
    <property type="protein sequence ID" value="MFE1749705.1"/>
    <property type="molecule type" value="Genomic_DNA"/>
</dbReference>
<feature type="compositionally biased region" description="Basic residues" evidence="1">
    <location>
        <begin position="269"/>
        <end position="280"/>
    </location>
</feature>
<feature type="transmembrane region" description="Helical" evidence="2">
    <location>
        <begin position="215"/>
        <end position="237"/>
    </location>
</feature>
<feature type="compositionally biased region" description="Basic and acidic residues" evidence="1">
    <location>
        <begin position="86"/>
        <end position="96"/>
    </location>
</feature>
<evidence type="ECO:0000313" key="4">
    <source>
        <dbReference type="Proteomes" id="UP001599756"/>
    </source>
</evidence>
<feature type="region of interest" description="Disordered" evidence="1">
    <location>
        <begin position="269"/>
        <end position="329"/>
    </location>
</feature>
<comment type="caution">
    <text evidence="3">The sequence shown here is derived from an EMBL/GenBank/DDBJ whole genome shotgun (WGS) entry which is preliminary data.</text>
</comment>
<accession>A0ABW6H086</accession>
<feature type="region of interest" description="Disordered" evidence="1">
    <location>
        <begin position="1"/>
        <end position="30"/>
    </location>
</feature>
<keyword evidence="2" id="KW-0812">Transmembrane</keyword>